<reference evidence="5" key="1">
    <citation type="journal article" date="2018" name="DNA Res.">
        <title>Multiple hybrid de novo genome assembly of finger millet, an orphan allotetraploid crop.</title>
        <authorList>
            <person name="Hatakeyama M."/>
            <person name="Aluri S."/>
            <person name="Balachadran M.T."/>
            <person name="Sivarajan S.R."/>
            <person name="Patrignani A."/>
            <person name="Gruter S."/>
            <person name="Poveda L."/>
            <person name="Shimizu-Inatsugi R."/>
            <person name="Baeten J."/>
            <person name="Francoijs K.J."/>
            <person name="Nataraja K.N."/>
            <person name="Reddy Y.A.N."/>
            <person name="Phadnis S."/>
            <person name="Ravikumar R.L."/>
            <person name="Schlapbach R."/>
            <person name="Sreeman S.M."/>
            <person name="Shimizu K.K."/>
        </authorList>
    </citation>
    <scope>NUCLEOTIDE SEQUENCE</scope>
</reference>
<dbReference type="GO" id="GO:0008380">
    <property type="term" value="P:RNA splicing"/>
    <property type="evidence" value="ECO:0007669"/>
    <property type="project" value="InterPro"/>
</dbReference>
<sequence>MIPGARPTPFRAARALSARLWPSRRLCSDGPTHSGVTRHDIGSRDADSTRETGDEAAGQDSGRFPRDELLGLPWPGGSSESDDDDGESFPPGRGSRRRSFEDLKPQADQIFRILLQDGPGFSARQALDEMRPRVTNELVREVLFRMIVSVDNVNRERFPRLAYKFFMWAGQQEGYQNSTSMYNQVMKVFAQCGEVKAMWRLFEEMAEKGQPVSARTFHLLICSSGQVGLRRRLVERFIKSSTFNYRPFRNAFNAILHTL</sequence>
<dbReference type="InterPro" id="IPR002885">
    <property type="entry name" value="PPR_rpt"/>
</dbReference>
<evidence type="ECO:0000313" key="6">
    <source>
        <dbReference type="Proteomes" id="UP001054889"/>
    </source>
</evidence>
<dbReference type="InterPro" id="IPR011990">
    <property type="entry name" value="TPR-like_helical_dom_sf"/>
</dbReference>
<name>A0AAV5E8Y5_ELECO</name>
<keyword evidence="6" id="KW-1185">Reference proteome</keyword>
<keyword evidence="1" id="KW-0677">Repeat</keyword>
<dbReference type="Gene3D" id="1.25.40.10">
    <property type="entry name" value="Tetratricopeptide repeat domain"/>
    <property type="match status" value="1"/>
</dbReference>
<comment type="caution">
    <text evidence="5">The sequence shown here is derived from an EMBL/GenBank/DDBJ whole genome shotgun (WGS) entry which is preliminary data.</text>
</comment>
<dbReference type="PANTHER" id="PTHR47003">
    <property type="entry name" value="OS01G0970900 PROTEIN"/>
    <property type="match status" value="1"/>
</dbReference>
<reference evidence="5" key="2">
    <citation type="submission" date="2021-12" db="EMBL/GenBank/DDBJ databases">
        <title>Resequencing data analysis of finger millet.</title>
        <authorList>
            <person name="Hatakeyama M."/>
            <person name="Aluri S."/>
            <person name="Balachadran M.T."/>
            <person name="Sivarajan S.R."/>
            <person name="Poveda L."/>
            <person name="Shimizu-Inatsugi R."/>
            <person name="Schlapbach R."/>
            <person name="Sreeman S.M."/>
            <person name="Shimizu K.K."/>
        </authorList>
    </citation>
    <scope>NUCLEOTIDE SEQUENCE</scope>
</reference>
<dbReference type="PANTHER" id="PTHR47003:SF9">
    <property type="entry name" value="PENTACOTRIPEPTIDE-REPEAT REGION OF PRORP DOMAIN-CONTAINING PROTEIN"/>
    <property type="match status" value="1"/>
</dbReference>
<dbReference type="EMBL" id="BQKI01000074">
    <property type="protein sequence ID" value="GJN19828.1"/>
    <property type="molecule type" value="Genomic_DNA"/>
</dbReference>
<evidence type="ECO:0000256" key="1">
    <source>
        <dbReference type="ARBA" id="ARBA00022737"/>
    </source>
</evidence>
<feature type="repeat" description="PPR" evidence="3">
    <location>
        <begin position="178"/>
        <end position="212"/>
    </location>
</feature>
<gene>
    <name evidence="5" type="primary">gb07138</name>
    <name evidence="5" type="ORF">PR202_gb07138</name>
</gene>
<accession>A0AAV5E8Y5</accession>
<keyword evidence="2" id="KW-0809">Transit peptide</keyword>
<evidence type="ECO:0000256" key="2">
    <source>
        <dbReference type="ARBA" id="ARBA00022946"/>
    </source>
</evidence>
<evidence type="ECO:0000256" key="4">
    <source>
        <dbReference type="SAM" id="MobiDB-lite"/>
    </source>
</evidence>
<evidence type="ECO:0000256" key="3">
    <source>
        <dbReference type="PROSITE-ProRule" id="PRU00708"/>
    </source>
</evidence>
<evidence type="ECO:0008006" key="7">
    <source>
        <dbReference type="Google" id="ProtNLM"/>
    </source>
</evidence>
<dbReference type="InterPro" id="IPR044578">
    <property type="entry name" value="BIR6-like"/>
</dbReference>
<dbReference type="Pfam" id="PF13041">
    <property type="entry name" value="PPR_2"/>
    <property type="match status" value="1"/>
</dbReference>
<dbReference type="NCBIfam" id="TIGR00756">
    <property type="entry name" value="PPR"/>
    <property type="match status" value="1"/>
</dbReference>
<organism evidence="5 6">
    <name type="scientific">Eleusine coracana subsp. coracana</name>
    <dbReference type="NCBI Taxonomy" id="191504"/>
    <lineage>
        <taxon>Eukaryota</taxon>
        <taxon>Viridiplantae</taxon>
        <taxon>Streptophyta</taxon>
        <taxon>Embryophyta</taxon>
        <taxon>Tracheophyta</taxon>
        <taxon>Spermatophyta</taxon>
        <taxon>Magnoliopsida</taxon>
        <taxon>Liliopsida</taxon>
        <taxon>Poales</taxon>
        <taxon>Poaceae</taxon>
        <taxon>PACMAD clade</taxon>
        <taxon>Chloridoideae</taxon>
        <taxon>Cynodonteae</taxon>
        <taxon>Eleusininae</taxon>
        <taxon>Eleusine</taxon>
    </lineage>
</organism>
<protein>
    <recommendedName>
        <fullName evidence="7">Pentatricopeptide repeat-containing protein</fullName>
    </recommendedName>
</protein>
<dbReference type="Proteomes" id="UP001054889">
    <property type="component" value="Unassembled WGS sequence"/>
</dbReference>
<proteinExistence type="predicted"/>
<dbReference type="PROSITE" id="PS51375">
    <property type="entry name" value="PPR"/>
    <property type="match status" value="1"/>
</dbReference>
<feature type="compositionally biased region" description="Basic and acidic residues" evidence="4">
    <location>
        <begin position="37"/>
        <end position="53"/>
    </location>
</feature>
<evidence type="ECO:0000313" key="5">
    <source>
        <dbReference type="EMBL" id="GJN19828.1"/>
    </source>
</evidence>
<feature type="region of interest" description="Disordered" evidence="4">
    <location>
        <begin position="21"/>
        <end position="101"/>
    </location>
</feature>
<dbReference type="AlphaFoldDB" id="A0AAV5E8Y5"/>